<evidence type="ECO:0000313" key="2">
    <source>
        <dbReference type="Proteomes" id="UP000178435"/>
    </source>
</evidence>
<accession>A0A1F7RTU3</accession>
<protein>
    <recommendedName>
        <fullName evidence="3">Nucleoside 2-deoxyribosyltransferase</fullName>
    </recommendedName>
</protein>
<reference evidence="1 2" key="1">
    <citation type="journal article" date="2016" name="Nat. Commun.">
        <title>Thousands of microbial genomes shed light on interconnected biogeochemical processes in an aquifer system.</title>
        <authorList>
            <person name="Anantharaman K."/>
            <person name="Brown C.T."/>
            <person name="Hug L.A."/>
            <person name="Sharon I."/>
            <person name="Castelle C.J."/>
            <person name="Probst A.J."/>
            <person name="Thomas B.C."/>
            <person name="Singh A."/>
            <person name="Wilkins M.J."/>
            <person name="Karaoz U."/>
            <person name="Brodie E.L."/>
            <person name="Williams K.H."/>
            <person name="Hubbard S.S."/>
            <person name="Banfield J.F."/>
        </authorList>
    </citation>
    <scope>NUCLEOTIDE SEQUENCE [LARGE SCALE GENOMIC DNA]</scope>
</reference>
<evidence type="ECO:0000313" key="1">
    <source>
        <dbReference type="EMBL" id="OGL44962.1"/>
    </source>
</evidence>
<gene>
    <name evidence="1" type="ORF">A2149_07010</name>
</gene>
<dbReference type="AlphaFoldDB" id="A0A1F7RTU3"/>
<dbReference type="EMBL" id="MGDF01000117">
    <property type="protein sequence ID" value="OGL44962.1"/>
    <property type="molecule type" value="Genomic_DNA"/>
</dbReference>
<proteinExistence type="predicted"/>
<evidence type="ECO:0008006" key="3">
    <source>
        <dbReference type="Google" id="ProtNLM"/>
    </source>
</evidence>
<dbReference type="Proteomes" id="UP000178435">
    <property type="component" value="Unassembled WGS sequence"/>
</dbReference>
<organism evidence="1 2">
    <name type="scientific">Candidatus Schekmanbacteria bacterium RBG_16_38_11</name>
    <dbReference type="NCBI Taxonomy" id="1817880"/>
    <lineage>
        <taxon>Bacteria</taxon>
        <taxon>Candidatus Schekmaniibacteriota</taxon>
    </lineage>
</organism>
<feature type="non-terminal residue" evidence="1">
    <location>
        <position position="1"/>
    </location>
</feature>
<comment type="caution">
    <text evidence="1">The sequence shown here is derived from an EMBL/GenBank/DDBJ whole genome shotgun (WGS) entry which is preliminary data.</text>
</comment>
<sequence>KIISIYIRNEYERNNRQDFKKPFLSDDLEQIIKQYKPLEPLEKIDNALLNIEKSIHLVGGNIQIPPAIDYPYYHCFEGTELRNLLNLLQQEGLIESDIAHPPHYSITVKGYRRLREIKKPGKESQLCFVAMWFSPEMKEAYEKAIKPAIEYIEEGETQPRYKAVKIDNVEHLNDINDEIISTIRRSRFMVCDLTGYRGGVYFEAGFAYGLGLDIIYTCRQDWVKHEFLKNDKGHEIKQLFDSNGKIIDVRKEGVHFDIEHRNRIDWEKDKLDEFKEKLEKRIKAVIF</sequence>
<name>A0A1F7RTU3_9BACT</name>